<dbReference type="PIRSF" id="PIRSF000485">
    <property type="entry name" value="Amd_phspho_trans"/>
    <property type="match status" value="1"/>
</dbReference>
<dbReference type="PATRIC" id="fig|1619125.3.peg.90"/>
<dbReference type="InterPro" id="IPR017932">
    <property type="entry name" value="GATase_2_dom"/>
</dbReference>
<evidence type="ECO:0000256" key="9">
    <source>
        <dbReference type="PIRSR" id="PIRSR000485-1"/>
    </source>
</evidence>
<dbReference type="Proteomes" id="UP000034504">
    <property type="component" value="Unassembled WGS sequence"/>
</dbReference>
<name>A0A0G1KNR1_UNCKA</name>
<accession>A0A0G1KNR1</accession>
<dbReference type="InterPro" id="IPR005854">
    <property type="entry name" value="PurF"/>
</dbReference>
<feature type="binding site" evidence="7 10">
    <location>
        <position position="351"/>
    </location>
    <ligand>
        <name>Mg(2+)</name>
        <dbReference type="ChEBI" id="CHEBI:18420"/>
    </ligand>
</feature>
<keyword evidence="4 7" id="KW-0808">Transferase</keyword>
<dbReference type="UniPathway" id="UPA00074">
    <property type="reaction ID" value="UER00124"/>
</dbReference>
<dbReference type="SUPFAM" id="SSF56235">
    <property type="entry name" value="N-terminal nucleophile aminohydrolases (Ntn hydrolases)"/>
    <property type="match status" value="1"/>
</dbReference>
<comment type="catalytic activity">
    <reaction evidence="7 8">
        <text>5-phospho-beta-D-ribosylamine + L-glutamate + diphosphate = 5-phospho-alpha-D-ribose 1-diphosphate + L-glutamine + H2O</text>
        <dbReference type="Rhea" id="RHEA:14905"/>
        <dbReference type="ChEBI" id="CHEBI:15377"/>
        <dbReference type="ChEBI" id="CHEBI:29985"/>
        <dbReference type="ChEBI" id="CHEBI:33019"/>
        <dbReference type="ChEBI" id="CHEBI:58017"/>
        <dbReference type="ChEBI" id="CHEBI:58359"/>
        <dbReference type="ChEBI" id="CHEBI:58681"/>
        <dbReference type="EC" id="2.4.2.14"/>
    </reaction>
</comment>
<sequence length="462" mass="50705">MGLKEKCGVFGVYSNRDDAAELTYLGLWTLQHRGQESSGIVSSAGRGFKIHKNVGLVAQVYRKKDIEGLKGNIAIGHNRYSTFGKNQEDHTQPVLFARRSHVALAHNGNLPKVDRLRKFLTSAGILVKGLNDSELMCKALEYHMVKGKSLQEAVIASHKMFTGAYSLLVMSKNQLAVVRDPCGIRPLSFGKINGSYVFSSETCAFKAVGADYIRDVQPGEMVIVDKSGLSSYKLADGETKIDAFEFIYFARPDSILLGKSVYEVRKRLGVRLAKEHVLKADIVVPIPDSAIPAAIGYSQESGIPIEHALVKNRYIHRTFIKPTQRQRDNDITLKLNVITEIVAGKDVILIDDSIVRGSTAKKLVQLLKASGARKVFFLISSPPVKFPDFYGIDTPKQQDLIASHMTPQEISKFIGADGVGFLSFGGMLKAIGLDKGLLCTSCFSGEYPIDIGTNKTKIVYTS</sequence>
<evidence type="ECO:0000256" key="6">
    <source>
        <dbReference type="ARBA" id="ARBA00022962"/>
    </source>
</evidence>
<comment type="cofactor">
    <cofactor evidence="7 10">
        <name>Mg(2+)</name>
        <dbReference type="ChEBI" id="CHEBI:18420"/>
    </cofactor>
    <text evidence="7 10">Binds 1 Mg(2+) ion per subunit.</text>
</comment>
<evidence type="ECO:0000256" key="1">
    <source>
        <dbReference type="ARBA" id="ARBA00005209"/>
    </source>
</evidence>
<evidence type="ECO:0000259" key="11">
    <source>
        <dbReference type="PROSITE" id="PS51278"/>
    </source>
</evidence>
<feature type="binding site" evidence="7 10">
    <location>
        <position position="352"/>
    </location>
    <ligand>
        <name>Mg(2+)</name>
        <dbReference type="ChEBI" id="CHEBI:18420"/>
    </ligand>
</feature>
<evidence type="ECO:0000256" key="3">
    <source>
        <dbReference type="ARBA" id="ARBA00022676"/>
    </source>
</evidence>
<dbReference type="InterPro" id="IPR029055">
    <property type="entry name" value="Ntn_hydrolases_N"/>
</dbReference>
<dbReference type="EMBL" id="LCJU01000003">
    <property type="protein sequence ID" value="KKT85100.1"/>
    <property type="molecule type" value="Genomic_DNA"/>
</dbReference>
<dbReference type="CDD" id="cd06223">
    <property type="entry name" value="PRTases_typeI"/>
    <property type="match status" value="1"/>
</dbReference>
<evidence type="ECO:0000256" key="7">
    <source>
        <dbReference type="HAMAP-Rule" id="MF_01931"/>
    </source>
</evidence>
<evidence type="ECO:0000313" key="13">
    <source>
        <dbReference type="Proteomes" id="UP000034504"/>
    </source>
</evidence>
<dbReference type="NCBIfam" id="TIGR01134">
    <property type="entry name" value="purF"/>
    <property type="match status" value="1"/>
</dbReference>
<keyword evidence="7 10" id="KW-0460">Magnesium</keyword>
<dbReference type="InterPro" id="IPR000836">
    <property type="entry name" value="PRTase_dom"/>
</dbReference>
<evidence type="ECO:0000256" key="10">
    <source>
        <dbReference type="PIRSR" id="PIRSR000485-2"/>
    </source>
</evidence>
<evidence type="ECO:0000313" key="12">
    <source>
        <dbReference type="EMBL" id="KKT85100.1"/>
    </source>
</evidence>
<dbReference type="HAMAP" id="MF_01931">
    <property type="entry name" value="PurF"/>
    <property type="match status" value="1"/>
</dbReference>
<comment type="function">
    <text evidence="7">Catalyzes the formation of phosphoribosylamine from phosphoribosylpyrophosphate (PRPP) and glutamine.</text>
</comment>
<dbReference type="GO" id="GO:0000287">
    <property type="term" value="F:magnesium ion binding"/>
    <property type="evidence" value="ECO:0007669"/>
    <property type="project" value="UniProtKB-UniRule"/>
</dbReference>
<dbReference type="InterPro" id="IPR029057">
    <property type="entry name" value="PRTase-like"/>
</dbReference>
<evidence type="ECO:0000256" key="4">
    <source>
        <dbReference type="ARBA" id="ARBA00022679"/>
    </source>
</evidence>
<dbReference type="Pfam" id="PF13522">
    <property type="entry name" value="GATase_6"/>
    <property type="match status" value="1"/>
</dbReference>
<dbReference type="Pfam" id="PF00156">
    <property type="entry name" value="Pribosyltran"/>
    <property type="match status" value="1"/>
</dbReference>
<gene>
    <name evidence="7" type="primary">purF</name>
    <name evidence="12" type="ORF">UW82_C0003G0018</name>
</gene>
<keyword evidence="3 7" id="KW-0328">Glycosyltransferase</keyword>
<comment type="caution">
    <text evidence="12">The sequence shown here is derived from an EMBL/GenBank/DDBJ whole genome shotgun (WGS) entry which is preliminary data.</text>
</comment>
<keyword evidence="6 7" id="KW-0315">Glutamine amidotransferase</keyword>
<dbReference type="Gene3D" id="3.60.20.10">
    <property type="entry name" value="Glutamine Phosphoribosylpyrophosphate, subunit 1, domain 1"/>
    <property type="match status" value="1"/>
</dbReference>
<comment type="pathway">
    <text evidence="1 7 8">Purine metabolism; IMP biosynthesis via de novo pathway; N(1)-(5-phospho-D-ribosyl)glycinamide from 5-phospho-alpha-D-ribose 1-diphosphate: step 1/2.</text>
</comment>
<feature type="domain" description="Glutamine amidotransferase type-2" evidence="11">
    <location>
        <begin position="7"/>
        <end position="227"/>
    </location>
</feature>
<proteinExistence type="inferred from homology"/>
<dbReference type="GO" id="GO:0004044">
    <property type="term" value="F:amidophosphoribosyltransferase activity"/>
    <property type="evidence" value="ECO:0007669"/>
    <property type="project" value="UniProtKB-UniRule"/>
</dbReference>
<dbReference type="SUPFAM" id="SSF53271">
    <property type="entry name" value="PRTase-like"/>
    <property type="match status" value="1"/>
</dbReference>
<dbReference type="PROSITE" id="PS51278">
    <property type="entry name" value="GATASE_TYPE_2"/>
    <property type="match status" value="1"/>
</dbReference>
<dbReference type="AlphaFoldDB" id="A0A0G1KNR1"/>
<comment type="caution">
    <text evidence="7">Lacks conserved residue(s) required for the propagation of feature annotation.</text>
</comment>
<evidence type="ECO:0000256" key="2">
    <source>
        <dbReference type="ARBA" id="ARBA00010138"/>
    </source>
</evidence>
<comment type="similarity">
    <text evidence="2 7 8">In the C-terminal section; belongs to the purine/pyrimidine phosphoribosyltransferase family.</text>
</comment>
<dbReference type="GO" id="GO:0009113">
    <property type="term" value="P:purine nucleobase biosynthetic process"/>
    <property type="evidence" value="ECO:0007669"/>
    <property type="project" value="UniProtKB-UniRule"/>
</dbReference>
<dbReference type="PANTHER" id="PTHR11907">
    <property type="entry name" value="AMIDOPHOSPHORIBOSYLTRANSFERASE"/>
    <property type="match status" value="1"/>
</dbReference>
<feature type="active site" description="Nucleophile" evidence="7 9">
    <location>
        <position position="7"/>
    </location>
</feature>
<feature type="binding site" evidence="7 10">
    <location>
        <position position="289"/>
    </location>
    <ligand>
        <name>Mg(2+)</name>
        <dbReference type="ChEBI" id="CHEBI:18420"/>
    </ligand>
</feature>
<dbReference type="GO" id="GO:0006189">
    <property type="term" value="P:'de novo' IMP biosynthetic process"/>
    <property type="evidence" value="ECO:0007669"/>
    <property type="project" value="UniProtKB-UniRule"/>
</dbReference>
<keyword evidence="7 10" id="KW-0479">Metal-binding</keyword>
<evidence type="ECO:0000256" key="5">
    <source>
        <dbReference type="ARBA" id="ARBA00022755"/>
    </source>
</evidence>
<organism evidence="12 13">
    <name type="scientific">candidate division WWE3 bacterium GW2011_GWC2_44_9</name>
    <dbReference type="NCBI Taxonomy" id="1619125"/>
    <lineage>
        <taxon>Bacteria</taxon>
        <taxon>Katanobacteria</taxon>
    </lineage>
</organism>
<protein>
    <recommendedName>
        <fullName evidence="7">Amidophosphoribosyltransferase</fullName>
        <shortName evidence="7">ATase</shortName>
        <ecNumber evidence="7">2.4.2.14</ecNumber>
    </recommendedName>
    <alternativeName>
        <fullName evidence="7">Glutamine phosphoribosylpyrophosphate amidotransferase</fullName>
        <shortName evidence="7">GPATase</shortName>
    </alternativeName>
</protein>
<keyword evidence="5 7" id="KW-0658">Purine biosynthesis</keyword>
<dbReference type="Gene3D" id="3.40.50.2020">
    <property type="match status" value="1"/>
</dbReference>
<dbReference type="EC" id="2.4.2.14" evidence="7"/>
<reference evidence="12 13" key="1">
    <citation type="journal article" date="2015" name="Nature">
        <title>rRNA introns, odd ribosomes, and small enigmatic genomes across a large radiation of phyla.</title>
        <authorList>
            <person name="Brown C.T."/>
            <person name="Hug L.A."/>
            <person name="Thomas B.C."/>
            <person name="Sharon I."/>
            <person name="Castelle C.J."/>
            <person name="Singh A."/>
            <person name="Wilkins M.J."/>
            <person name="Williams K.H."/>
            <person name="Banfield J.F."/>
        </authorList>
    </citation>
    <scope>NUCLEOTIDE SEQUENCE [LARGE SCALE GENOMIC DNA]</scope>
</reference>
<evidence type="ECO:0000256" key="8">
    <source>
        <dbReference type="PIRNR" id="PIRNR000485"/>
    </source>
</evidence>